<organism evidence="2 3">
    <name type="scientific">Halarcobacter mediterraneus</name>
    <dbReference type="NCBI Taxonomy" id="2023153"/>
    <lineage>
        <taxon>Bacteria</taxon>
        <taxon>Pseudomonadati</taxon>
        <taxon>Campylobacterota</taxon>
        <taxon>Epsilonproteobacteria</taxon>
        <taxon>Campylobacterales</taxon>
        <taxon>Arcobacteraceae</taxon>
        <taxon>Halarcobacter</taxon>
    </lineage>
</organism>
<dbReference type="NCBIfam" id="TIGR02532">
    <property type="entry name" value="IV_pilin_GFxxxE"/>
    <property type="match status" value="1"/>
</dbReference>
<dbReference type="RefSeq" id="WP_129060042.1">
    <property type="nucleotide sequence ID" value="NZ_NXIE01000001.1"/>
</dbReference>
<dbReference type="AlphaFoldDB" id="A0A4Q1AX92"/>
<comment type="caution">
    <text evidence="2">The sequence shown here is derived from an EMBL/GenBank/DDBJ whole genome shotgun (WGS) entry which is preliminary data.</text>
</comment>
<keyword evidence="3" id="KW-1185">Reference proteome</keyword>
<protein>
    <recommendedName>
        <fullName evidence="4">Prepilin-type cleavage/methylation domain-containing protein</fullName>
    </recommendedName>
</protein>
<dbReference type="InterPro" id="IPR012902">
    <property type="entry name" value="N_methyl_site"/>
</dbReference>
<reference evidence="2 3" key="1">
    <citation type="submission" date="2017-09" db="EMBL/GenBank/DDBJ databases">
        <title>Genomics of the genus Arcobacter.</title>
        <authorList>
            <person name="Perez-Cataluna A."/>
            <person name="Figueras M.J."/>
            <person name="Salas-Masso N."/>
        </authorList>
    </citation>
    <scope>NUCLEOTIDE SEQUENCE [LARGE SCALE GENOMIC DNA]</scope>
    <source>
        <strain evidence="2 3">F156-34</strain>
    </source>
</reference>
<evidence type="ECO:0000256" key="1">
    <source>
        <dbReference type="SAM" id="Phobius"/>
    </source>
</evidence>
<dbReference type="SUPFAM" id="SSF54523">
    <property type="entry name" value="Pili subunits"/>
    <property type="match status" value="1"/>
</dbReference>
<feature type="transmembrane region" description="Helical" evidence="1">
    <location>
        <begin position="7"/>
        <end position="26"/>
    </location>
</feature>
<keyword evidence="1" id="KW-1133">Transmembrane helix</keyword>
<proteinExistence type="predicted"/>
<evidence type="ECO:0000313" key="3">
    <source>
        <dbReference type="Proteomes" id="UP000289718"/>
    </source>
</evidence>
<sequence length="143" mass="16589">MSKAFSLLEIIFVLLIISIILSFFMGKFDDSLNSAYKTSIKAEISLIRNSINKINSKKILLNQNILTKLDEALVEKEKVLLFENILQIPLLSTNSIRKDLGKWIKISSNKYKIYFTSNKYLEFEYKNNAFSCLSEINLCKEFE</sequence>
<dbReference type="InterPro" id="IPR045584">
    <property type="entry name" value="Pilin-like"/>
</dbReference>
<keyword evidence="1" id="KW-0812">Transmembrane</keyword>
<keyword evidence="1" id="KW-0472">Membrane</keyword>
<name>A0A4Q1AX92_9BACT</name>
<accession>A0A4Q1AX92</accession>
<dbReference type="EMBL" id="NXIE01000001">
    <property type="protein sequence ID" value="RXK13933.1"/>
    <property type="molecule type" value="Genomic_DNA"/>
</dbReference>
<evidence type="ECO:0008006" key="4">
    <source>
        <dbReference type="Google" id="ProtNLM"/>
    </source>
</evidence>
<evidence type="ECO:0000313" key="2">
    <source>
        <dbReference type="EMBL" id="RXK13933.1"/>
    </source>
</evidence>
<dbReference type="OrthoDB" id="5347197at2"/>
<gene>
    <name evidence="2" type="ORF">CP965_00355</name>
</gene>
<dbReference type="Proteomes" id="UP000289718">
    <property type="component" value="Unassembled WGS sequence"/>
</dbReference>